<reference evidence="2 3" key="1">
    <citation type="submission" date="2018-03" db="EMBL/GenBank/DDBJ databases">
        <title>Comparative genomics illustrates the genes involved in a hyperalkaliphilic mechanisms of Serpentinomonas isolated from highly-alkaline calcium-rich serpentinized springs.</title>
        <authorList>
            <person name="Suzuki S."/>
            <person name="Ishii S."/>
            <person name="Walworth N."/>
            <person name="Bird L."/>
            <person name="Kuenen J.G."/>
            <person name="Nealson K.H."/>
        </authorList>
    </citation>
    <scope>NUCLEOTIDE SEQUENCE [LARGE SCALE GENOMIC DNA]</scope>
    <source>
        <strain evidence="2 3">P1</strain>
    </source>
</reference>
<evidence type="ECO:0000313" key="3">
    <source>
        <dbReference type="Proteomes" id="UP000238589"/>
    </source>
</evidence>
<organism evidence="2 3">
    <name type="scientific">Malikia granosa</name>
    <dbReference type="NCBI Taxonomy" id="263067"/>
    <lineage>
        <taxon>Bacteria</taxon>
        <taxon>Pseudomonadati</taxon>
        <taxon>Pseudomonadota</taxon>
        <taxon>Betaproteobacteria</taxon>
        <taxon>Burkholderiales</taxon>
        <taxon>Comamonadaceae</taxon>
        <taxon>Malikia</taxon>
    </lineage>
</organism>
<protein>
    <submittedName>
        <fullName evidence="2">Uncharacterized protein</fullName>
    </submittedName>
</protein>
<name>A0A2S9K2Z5_9BURK</name>
<dbReference type="SUPFAM" id="SSF46785">
    <property type="entry name" value="Winged helix' DNA-binding domain"/>
    <property type="match status" value="1"/>
</dbReference>
<dbReference type="Proteomes" id="UP000238589">
    <property type="component" value="Unassembled WGS sequence"/>
</dbReference>
<gene>
    <name evidence="2" type="ORF">C6P64_12875</name>
</gene>
<proteinExistence type="predicted"/>
<evidence type="ECO:0000313" key="2">
    <source>
        <dbReference type="EMBL" id="PRD64745.1"/>
    </source>
</evidence>
<dbReference type="InterPro" id="IPR036390">
    <property type="entry name" value="WH_DNA-bd_sf"/>
</dbReference>
<dbReference type="Gene3D" id="1.10.10.10">
    <property type="entry name" value="Winged helix-like DNA-binding domain superfamily/Winged helix DNA-binding domain"/>
    <property type="match status" value="1"/>
</dbReference>
<keyword evidence="3" id="KW-1185">Reference proteome</keyword>
<dbReference type="InterPro" id="IPR036388">
    <property type="entry name" value="WH-like_DNA-bd_sf"/>
</dbReference>
<dbReference type="AlphaFoldDB" id="A0A2S9K2Z5"/>
<dbReference type="Pfam" id="PF21205">
    <property type="entry name" value="Rep3_C"/>
    <property type="match status" value="1"/>
</dbReference>
<sequence>MATRKKSETGTELEVLEASSREFRKANSAVGVRVKSGPTLTMMGRRIFNVLLYHAQKQGNPGSNAPSAWDACPNPEDYFWIPSGDLAHDSSWGSKDHKMLIAGLQQLQTTLVESDDPTGRFTSVQLIGTVHVLKGSGRRPTLVGWEFPRSTRDILSNPDFYTKLSIYHLTSLKTVAGTALYEIAKRYLTNVGGKTARQHWHWWHDTLTGKPVGSVKFPEFRYFKRDTLNPAIEEVNRTDIRVELIETKKGRSVTDLQFLVSFSQQATLELPPAPVVDSELLDRVKALGFTERQAIDLLSQHEDAYLRSTLELVEGRMADLSKPALASPAAFMRTALKDNYLSAKQRIKSEAPASKPKKTPSRAQAVADPAEDKERSARLDAAIASFNAMAADEQNELLVQFHAAFPMAKRYRRDGKPFRSTFGEWFSRRDIPDAQTSLV</sequence>
<dbReference type="EMBL" id="PVLQ01000049">
    <property type="protein sequence ID" value="PRD64745.1"/>
    <property type="molecule type" value="Genomic_DNA"/>
</dbReference>
<dbReference type="OrthoDB" id="1522717at2"/>
<comment type="caution">
    <text evidence="2">The sequence shown here is derived from an EMBL/GenBank/DDBJ whole genome shotgun (WGS) entry which is preliminary data.</text>
</comment>
<evidence type="ECO:0000256" key="1">
    <source>
        <dbReference type="SAM" id="MobiDB-lite"/>
    </source>
</evidence>
<feature type="region of interest" description="Disordered" evidence="1">
    <location>
        <begin position="347"/>
        <end position="374"/>
    </location>
</feature>
<accession>A0A2S9K2Z5</accession>